<keyword evidence="4 9" id="KW-0812">Transmembrane</keyword>
<accession>A0A1M6P2S0</accession>
<dbReference type="InterPro" id="IPR017562">
    <property type="entry name" value="Cyt_c_biogenesis_CcsA"/>
</dbReference>
<evidence type="ECO:0000256" key="7">
    <source>
        <dbReference type="ARBA" id="ARBA00023078"/>
    </source>
</evidence>
<feature type="transmembrane region" description="Helical" evidence="9">
    <location>
        <begin position="173"/>
        <end position="197"/>
    </location>
</feature>
<dbReference type="GO" id="GO:0005886">
    <property type="term" value="C:plasma membrane"/>
    <property type="evidence" value="ECO:0007669"/>
    <property type="project" value="TreeGrafter"/>
</dbReference>
<dbReference type="GO" id="GO:0020037">
    <property type="term" value="F:heme binding"/>
    <property type="evidence" value="ECO:0007669"/>
    <property type="project" value="InterPro"/>
</dbReference>
<feature type="transmembrane region" description="Helical" evidence="9">
    <location>
        <begin position="6"/>
        <end position="25"/>
    </location>
</feature>
<feature type="transmembrane region" description="Helical" evidence="9">
    <location>
        <begin position="34"/>
        <end position="51"/>
    </location>
</feature>
<dbReference type="EMBL" id="FRAR01000005">
    <property type="protein sequence ID" value="SHK02162.1"/>
    <property type="molecule type" value="Genomic_DNA"/>
</dbReference>
<name>A0A1M6P2S0_9FIRM</name>
<dbReference type="Pfam" id="PF01578">
    <property type="entry name" value="Cytochrom_C_asm"/>
    <property type="match status" value="1"/>
</dbReference>
<dbReference type="GO" id="GO:0017004">
    <property type="term" value="P:cytochrome complex assembly"/>
    <property type="evidence" value="ECO:0007669"/>
    <property type="project" value="UniProtKB-KW"/>
</dbReference>
<feature type="transmembrane region" description="Helical" evidence="9">
    <location>
        <begin position="63"/>
        <end position="83"/>
    </location>
</feature>
<evidence type="ECO:0000256" key="9">
    <source>
        <dbReference type="SAM" id="Phobius"/>
    </source>
</evidence>
<evidence type="ECO:0000256" key="1">
    <source>
        <dbReference type="ARBA" id="ARBA00004141"/>
    </source>
</evidence>
<dbReference type="STRING" id="1121421.SAMN02745123_00419"/>
<feature type="transmembrane region" description="Helical" evidence="9">
    <location>
        <begin position="212"/>
        <end position="227"/>
    </location>
</feature>
<evidence type="ECO:0000256" key="6">
    <source>
        <dbReference type="ARBA" id="ARBA00022989"/>
    </source>
</evidence>
<keyword evidence="6 9" id="KW-1133">Transmembrane helix</keyword>
<feature type="transmembrane region" description="Helical" evidence="9">
    <location>
        <begin position="128"/>
        <end position="152"/>
    </location>
</feature>
<dbReference type="PRINTS" id="PR01386">
    <property type="entry name" value="CCMCBIOGNSIS"/>
</dbReference>
<keyword evidence="7" id="KW-0793">Thylakoid</keyword>
<dbReference type="InterPro" id="IPR002541">
    <property type="entry name" value="Cyt_c_assembly"/>
</dbReference>
<keyword evidence="5" id="KW-0201">Cytochrome c-type biogenesis</keyword>
<gene>
    <name evidence="11" type="ORF">SAMN02745123_00419</name>
</gene>
<feature type="transmembrane region" description="Helical" evidence="9">
    <location>
        <begin position="90"/>
        <end position="108"/>
    </location>
</feature>
<evidence type="ECO:0000256" key="2">
    <source>
        <dbReference type="ARBA" id="ARBA00005840"/>
    </source>
</evidence>
<comment type="similarity">
    <text evidence="2">Belongs to the CcmC/CycZ/HelC family.</text>
</comment>
<organism evidence="11 12">
    <name type="scientific">Desulforamulus aeronauticus DSM 10349</name>
    <dbReference type="NCBI Taxonomy" id="1121421"/>
    <lineage>
        <taxon>Bacteria</taxon>
        <taxon>Bacillati</taxon>
        <taxon>Bacillota</taxon>
        <taxon>Clostridia</taxon>
        <taxon>Eubacteriales</taxon>
        <taxon>Peptococcaceae</taxon>
        <taxon>Desulforamulus</taxon>
    </lineage>
</organism>
<evidence type="ECO:0000313" key="12">
    <source>
        <dbReference type="Proteomes" id="UP000183997"/>
    </source>
</evidence>
<evidence type="ECO:0000256" key="4">
    <source>
        <dbReference type="ARBA" id="ARBA00022692"/>
    </source>
</evidence>
<protein>
    <recommendedName>
        <fullName evidence="3">Heme exporter protein C</fullName>
    </recommendedName>
</protein>
<proteinExistence type="inferred from homology"/>
<feature type="domain" description="Cytochrome c assembly protein" evidence="10">
    <location>
        <begin position="64"/>
        <end position="264"/>
    </location>
</feature>
<evidence type="ECO:0000256" key="3">
    <source>
        <dbReference type="ARBA" id="ARBA00016463"/>
    </source>
</evidence>
<dbReference type="InterPro" id="IPR003557">
    <property type="entry name" value="Cyt_c_biogenesis_CcmC"/>
</dbReference>
<dbReference type="NCBIfam" id="TIGR03144">
    <property type="entry name" value="cytochr_II_ccsB"/>
    <property type="match status" value="1"/>
</dbReference>
<keyword evidence="8 9" id="KW-0472">Membrane</keyword>
<evidence type="ECO:0000256" key="5">
    <source>
        <dbReference type="ARBA" id="ARBA00022748"/>
    </source>
</evidence>
<comment type="subcellular location">
    <subcellularLocation>
        <location evidence="1">Membrane</location>
        <topology evidence="1">Multi-pass membrane protein</topology>
    </subcellularLocation>
</comment>
<evidence type="ECO:0000256" key="8">
    <source>
        <dbReference type="ARBA" id="ARBA00023136"/>
    </source>
</evidence>
<dbReference type="Proteomes" id="UP000183997">
    <property type="component" value="Unassembled WGS sequence"/>
</dbReference>
<dbReference type="PANTHER" id="PTHR30071:SF1">
    <property type="entry name" value="CYTOCHROME B_B6 PROTEIN-RELATED"/>
    <property type="match status" value="1"/>
</dbReference>
<dbReference type="PANTHER" id="PTHR30071">
    <property type="entry name" value="HEME EXPORTER PROTEIN C"/>
    <property type="match status" value="1"/>
</dbReference>
<evidence type="ECO:0000259" key="10">
    <source>
        <dbReference type="Pfam" id="PF01578"/>
    </source>
</evidence>
<keyword evidence="12" id="KW-1185">Reference proteome</keyword>
<evidence type="ECO:0000313" key="11">
    <source>
        <dbReference type="EMBL" id="SHK02162.1"/>
    </source>
</evidence>
<reference evidence="12" key="1">
    <citation type="submission" date="2016-11" db="EMBL/GenBank/DDBJ databases">
        <authorList>
            <person name="Varghese N."/>
            <person name="Submissions S."/>
        </authorList>
    </citation>
    <scope>NUCLEOTIDE SEQUENCE [LARGE SCALE GENOMIC DNA]</scope>
    <source>
        <strain evidence="12">DSM 10349</strain>
    </source>
</reference>
<dbReference type="RefSeq" id="WP_072910625.1">
    <property type="nucleotide sequence ID" value="NZ_FRAR01000005.1"/>
</dbReference>
<dbReference type="OrthoDB" id="9814290at2"/>
<dbReference type="AlphaFoldDB" id="A0A1M6P2S0"/>
<feature type="transmembrane region" description="Helical" evidence="9">
    <location>
        <begin position="239"/>
        <end position="260"/>
    </location>
</feature>
<dbReference type="GO" id="GO:0015232">
    <property type="term" value="F:heme transmembrane transporter activity"/>
    <property type="evidence" value="ECO:0007669"/>
    <property type="project" value="InterPro"/>
</dbReference>
<sequence length="267" mass="29934">MEAHFNLAAYTLLYLTVITSLIFLWKSNLLLKKLSFWFAALAFVSLTLALIQRSIASGRLPFATMYEFTFLFAWGILFFILLLKIKFSSEVLTAIGALMAIIIISYGSTLPSDIRPLMPALQSIWLEFHVVTAIIAYGAFGLSCCLGILYLIKEKADSKGLGQSLPPVTKLDSVMHWSVAIGFPFMTLVLITGAVWAEEVWGRWWSWDPKETWALITWLIYAGYLHSRKTYGWQGRKAAIMAIVGFIVVLFTLFGVSLLLPGAHSYV</sequence>
<dbReference type="InterPro" id="IPR045062">
    <property type="entry name" value="Cyt_c_biogenesis_CcsA/CcmC"/>
</dbReference>